<keyword evidence="3" id="KW-1185">Reference proteome</keyword>
<dbReference type="RefSeq" id="WP_045152804.1">
    <property type="nucleotide sequence ID" value="NZ_JZSW01000007.1"/>
</dbReference>
<proteinExistence type="predicted"/>
<sequence>MLDIIRKNDKYILIAIIIVSLLSFFGIFLKATQKYTASERAMISTLETRSQTRLDNLDDTLEQINIALKALPAPPIGESVDKVEVQQFNFNGDDTYVVLLDPALKIPLSDLQAFQFKNHLYRLYSEGGQYYLSKKSF</sequence>
<name>A0ABX5GYH4_PHOAN</name>
<evidence type="ECO:0000313" key="2">
    <source>
        <dbReference type="EMBL" id="PSX03961.1"/>
    </source>
</evidence>
<comment type="caution">
    <text evidence="2">The sequence shown here is derived from an EMBL/GenBank/DDBJ whole genome shotgun (WGS) entry which is preliminary data.</text>
</comment>
<evidence type="ECO:0000256" key="1">
    <source>
        <dbReference type="SAM" id="Phobius"/>
    </source>
</evidence>
<keyword evidence="1" id="KW-1133">Transmembrane helix</keyword>
<reference evidence="2 3" key="1">
    <citation type="submission" date="2018-01" db="EMBL/GenBank/DDBJ databases">
        <title>Whole genome sequencing of Histamine producing bacteria.</title>
        <authorList>
            <person name="Butler K."/>
        </authorList>
    </citation>
    <scope>NUCLEOTIDE SEQUENCE [LARGE SCALE GENOMIC DNA]</scope>
    <source>
        <strain evidence="2 3">A6-1</strain>
    </source>
</reference>
<protein>
    <submittedName>
        <fullName evidence="2">Uncharacterized protein</fullName>
    </submittedName>
</protein>
<feature type="transmembrane region" description="Helical" evidence="1">
    <location>
        <begin position="12"/>
        <end position="29"/>
    </location>
</feature>
<gene>
    <name evidence="2" type="ORF">C0W27_20930</name>
</gene>
<keyword evidence="1" id="KW-0472">Membrane</keyword>
<dbReference type="Proteomes" id="UP000240989">
    <property type="component" value="Unassembled WGS sequence"/>
</dbReference>
<evidence type="ECO:0000313" key="3">
    <source>
        <dbReference type="Proteomes" id="UP000240989"/>
    </source>
</evidence>
<organism evidence="2 3">
    <name type="scientific">Photobacterium angustum</name>
    <dbReference type="NCBI Taxonomy" id="661"/>
    <lineage>
        <taxon>Bacteria</taxon>
        <taxon>Pseudomonadati</taxon>
        <taxon>Pseudomonadota</taxon>
        <taxon>Gammaproteobacteria</taxon>
        <taxon>Vibrionales</taxon>
        <taxon>Vibrionaceae</taxon>
        <taxon>Photobacterium</taxon>
    </lineage>
</organism>
<dbReference type="EMBL" id="PYOU01000027">
    <property type="protein sequence ID" value="PSX03961.1"/>
    <property type="molecule type" value="Genomic_DNA"/>
</dbReference>
<keyword evidence="1" id="KW-0812">Transmembrane</keyword>
<accession>A0ABX5GYH4</accession>